<evidence type="ECO:0000313" key="8">
    <source>
        <dbReference type="Proteomes" id="UP001217963"/>
    </source>
</evidence>
<keyword evidence="4" id="KW-0813">Transport</keyword>
<dbReference type="Proteomes" id="UP001217963">
    <property type="component" value="Chromosome IX"/>
</dbReference>
<comment type="similarity">
    <text evidence="2 4">Belongs to the nucleoporin interacting component (NIC) family.</text>
</comment>
<gene>
    <name evidence="5" type="ORF">GPU96_09g17380</name>
    <name evidence="6" type="ORF">PFJ87_09g00710</name>
</gene>
<keyword evidence="4" id="KW-0906">Nuclear pore complex</keyword>
<evidence type="ECO:0000313" key="5">
    <source>
        <dbReference type="EMBL" id="UTX43958.1"/>
    </source>
</evidence>
<dbReference type="InterPro" id="IPR007231">
    <property type="entry name" value="Nucleoporin_int_Nup93/Nic96"/>
</dbReference>
<dbReference type="Proteomes" id="UP001059546">
    <property type="component" value="Chromosome IX"/>
</dbReference>
<sequence length="603" mass="69943">MNEEFLVAPLVMKPTRIYNYTQLIACLKVKQKKLAKYKATIQPTPLKNVLRPKQCRFDVEDVVNGFLHERLRSKQREHEKSVGKVFSQCVKKHIKELKRENDLFVVGSSKISGKIRVLEEVFDKDADDKEGVLVSRMGEKSKYFDDAFLFDMYMFLKHSRPSDSFDQEIKFLGDEYLRYVERFLKENADKIKEPLRGNEDKISVFTKLRYSKEEYGLEVYEGRYMFAELYTLFRCGLLDSVRNLLERFHVFFEHISHRFKTSFGNWMSTKSRPAVPVKIGGADDLFKAFLLGLMDERNRRMDERIIGSIEDFVWVYLISMNEGGSASEVLKMFRNYQNPKGLFLAYVMLKDYDKAMSLMFKGDFPIIPSYFIMKTLCLRCTNKKVFVDFVFLAASRFSSTQKKVELISSLKATIEGYYDIVPEMIVKMELYDVLGIDSGACLYLDKKVNQKVIEILKGKNEKKKLIKLYYLIDDETLVVDLINEAITEAILSDTDIDEYLEIIEYYEKVESTKQTRVMAALKSFYLFKKSPSSSTLGATPLLDPDFDLSSFKYVVEKIFKSACDVVEKVGDNEMARTLFKLCGVLGLGEEMSGYANRHLVLLI</sequence>
<dbReference type="Pfam" id="PF04097">
    <property type="entry name" value="Nic96"/>
    <property type="match status" value="1"/>
</dbReference>
<keyword evidence="4" id="KW-0509">mRNA transport</keyword>
<proteinExistence type="inferred from homology"/>
<evidence type="ECO:0000313" key="7">
    <source>
        <dbReference type="Proteomes" id="UP001059546"/>
    </source>
</evidence>
<dbReference type="GO" id="GO:0006606">
    <property type="term" value="P:protein import into nucleus"/>
    <property type="evidence" value="ECO:0007669"/>
    <property type="project" value="TreeGrafter"/>
</dbReference>
<dbReference type="PANTHER" id="PTHR11225:SF4">
    <property type="entry name" value="NUCLEAR PORE COMPLEX PROTEIN NUP93"/>
    <property type="match status" value="1"/>
</dbReference>
<dbReference type="GO" id="GO:0017056">
    <property type="term" value="F:structural constituent of nuclear pore"/>
    <property type="evidence" value="ECO:0007669"/>
    <property type="project" value="InterPro"/>
</dbReference>
<organism evidence="5 7">
    <name type="scientific">Encephalitozoon hellem</name>
    <name type="common">Microsporidian parasite</name>
    <dbReference type="NCBI Taxonomy" id="27973"/>
    <lineage>
        <taxon>Eukaryota</taxon>
        <taxon>Fungi</taxon>
        <taxon>Fungi incertae sedis</taxon>
        <taxon>Microsporidia</taxon>
        <taxon>Unikaryonidae</taxon>
        <taxon>Encephalitozoon</taxon>
    </lineage>
</organism>
<keyword evidence="4" id="KW-0811">Translocation</keyword>
<evidence type="ECO:0000256" key="1">
    <source>
        <dbReference type="ARBA" id="ARBA00004259"/>
    </source>
</evidence>
<comment type="subcellular location">
    <subcellularLocation>
        <location evidence="1">Nucleus envelope</location>
    </subcellularLocation>
    <subcellularLocation>
        <location evidence="4">Nucleus</location>
        <location evidence="4">Nuclear pore complex</location>
    </subcellularLocation>
</comment>
<keyword evidence="4" id="KW-0472">Membrane</keyword>
<dbReference type="GO" id="GO:0005643">
    <property type="term" value="C:nuclear pore"/>
    <property type="evidence" value="ECO:0007669"/>
    <property type="project" value="UniProtKB-SubCell"/>
</dbReference>
<evidence type="ECO:0000313" key="6">
    <source>
        <dbReference type="EMBL" id="WEL39443.1"/>
    </source>
</evidence>
<dbReference type="OrthoDB" id="203824at2759"/>
<keyword evidence="8" id="KW-1185">Reference proteome</keyword>
<accession>A0A9Q9F8X2</accession>
<dbReference type="EMBL" id="CP075155">
    <property type="protein sequence ID" value="UTX43958.1"/>
    <property type="molecule type" value="Genomic_DNA"/>
</dbReference>
<dbReference type="PANTHER" id="PTHR11225">
    <property type="entry name" value="NUCLEAR PORE COMPLEX PROTEIN NUP93 NUCLEOPORIN NUP93 DEAD EYE PROTEIN"/>
    <property type="match status" value="1"/>
</dbReference>
<reference evidence="5" key="1">
    <citation type="submission" date="2021-05" db="EMBL/GenBank/DDBJ databases">
        <title>Encephalitozoon hellem ATCC 50604 Complete Genome.</title>
        <authorList>
            <person name="Mascarenhas dos Santos A.C."/>
            <person name="Julian A.T."/>
            <person name="Pombert J.-F."/>
        </authorList>
    </citation>
    <scope>NUCLEOTIDE SEQUENCE</scope>
    <source>
        <strain evidence="5">ATCC 50604</strain>
    </source>
</reference>
<evidence type="ECO:0000256" key="4">
    <source>
        <dbReference type="RuleBase" id="RU364035"/>
    </source>
</evidence>
<name>A0A9Q9F8X2_ENCHE</name>
<dbReference type="AlphaFoldDB" id="A0A9Q9F8X2"/>
<dbReference type="EMBL" id="CP119070">
    <property type="protein sequence ID" value="WEL39443.1"/>
    <property type="molecule type" value="Genomic_DNA"/>
</dbReference>
<keyword evidence="4" id="KW-0653">Protein transport</keyword>
<evidence type="ECO:0000256" key="2">
    <source>
        <dbReference type="ARBA" id="ARBA00010186"/>
    </source>
</evidence>
<protein>
    <recommendedName>
        <fullName evidence="4">Nuclear pore protein</fullName>
    </recommendedName>
</protein>
<reference evidence="6 8" key="2">
    <citation type="submission" date="2023-02" db="EMBL/GenBank/DDBJ databases">
        <title>Encephalitozoon hellem ATCC 50451 complete genome.</title>
        <authorList>
            <person name="Mascarenhas dos Santos A.C."/>
            <person name="Julian A.T."/>
            <person name="Pombert J.-F."/>
        </authorList>
    </citation>
    <scope>NUCLEOTIDE SEQUENCE [LARGE SCALE GENOMIC DNA]</scope>
    <source>
        <strain evidence="6 8">ATCC 50451</strain>
    </source>
</reference>
<dbReference type="GO" id="GO:0016973">
    <property type="term" value="P:poly(A)+ mRNA export from nucleus"/>
    <property type="evidence" value="ECO:0007669"/>
    <property type="project" value="TreeGrafter"/>
</dbReference>
<keyword evidence="3 4" id="KW-0539">Nucleus</keyword>
<evidence type="ECO:0000256" key="3">
    <source>
        <dbReference type="ARBA" id="ARBA00023242"/>
    </source>
</evidence>